<dbReference type="Gene3D" id="2.150.10.10">
    <property type="entry name" value="Serralysin-like metalloprotease, C-terminal"/>
    <property type="match status" value="1"/>
</dbReference>
<dbReference type="RefSeq" id="WP_099274612.1">
    <property type="nucleotide sequence ID" value="NZ_KZ304952.1"/>
</dbReference>
<name>A0A2G1MJH8_9RHOB</name>
<dbReference type="NCBIfam" id="TIGR03661">
    <property type="entry name" value="T1SS_VCA0849"/>
    <property type="match status" value="1"/>
</dbReference>
<feature type="region of interest" description="Disordered" evidence="1">
    <location>
        <begin position="21"/>
        <end position="49"/>
    </location>
</feature>
<sequence>MNLSEPATEVIQVSCRTIGGGDDALSGGAGRDTLKGGKGGDEITGGRAGDTMVGGGGADQFIFGARDAGAGRRKQDVVRDFDRSEGDKIDLSDIDGNSHGGGNQKLDWIGRNADFTEAGQVRFDSARGRPEINTDNDARAEMRIVLNGVDAFGAQDLLL</sequence>
<evidence type="ECO:0000313" key="2">
    <source>
        <dbReference type="EMBL" id="PHP28906.1"/>
    </source>
</evidence>
<organism evidence="2 3">
    <name type="scientific">Limimaricola cinnabarinus</name>
    <dbReference type="NCBI Taxonomy" id="1125964"/>
    <lineage>
        <taxon>Bacteria</taxon>
        <taxon>Pseudomonadati</taxon>
        <taxon>Pseudomonadota</taxon>
        <taxon>Alphaproteobacteria</taxon>
        <taxon>Rhodobacterales</taxon>
        <taxon>Paracoccaceae</taxon>
        <taxon>Limimaricola</taxon>
    </lineage>
</organism>
<dbReference type="PROSITE" id="PS00330">
    <property type="entry name" value="HEMOLYSIN_CALCIUM"/>
    <property type="match status" value="2"/>
</dbReference>
<dbReference type="InterPro" id="IPR001343">
    <property type="entry name" value="Hemolysn_Ca-bd"/>
</dbReference>
<comment type="caution">
    <text evidence="2">The sequence shown here is derived from an EMBL/GenBank/DDBJ whole genome shotgun (WGS) entry which is preliminary data.</text>
</comment>
<dbReference type="SUPFAM" id="SSF51120">
    <property type="entry name" value="beta-Roll"/>
    <property type="match status" value="1"/>
</dbReference>
<gene>
    <name evidence="2" type="ORF">CJ301_04195</name>
</gene>
<feature type="compositionally biased region" description="Gly residues" evidence="1">
    <location>
        <begin position="21"/>
        <end position="30"/>
    </location>
</feature>
<dbReference type="AlphaFoldDB" id="A0A2G1MJH8"/>
<dbReference type="EMBL" id="NQWH01000004">
    <property type="protein sequence ID" value="PHP28906.1"/>
    <property type="molecule type" value="Genomic_DNA"/>
</dbReference>
<reference evidence="2 3" key="1">
    <citation type="submission" date="2017-08" db="EMBL/GenBank/DDBJ databases">
        <title>Draft Genome Sequence of Loktanella cinnabarina Strain XM1, Isolated from Coastal Surface Water.</title>
        <authorList>
            <person name="Ma R."/>
            <person name="Wang J."/>
            <person name="Wang Q."/>
            <person name="Ma Z."/>
            <person name="Li J."/>
            <person name="Chen L."/>
        </authorList>
    </citation>
    <scope>NUCLEOTIDE SEQUENCE [LARGE SCALE GENOMIC DNA]</scope>
    <source>
        <strain evidence="2 3">XM1</strain>
    </source>
</reference>
<keyword evidence="3" id="KW-1185">Reference proteome</keyword>
<dbReference type="InterPro" id="IPR018511">
    <property type="entry name" value="Hemolysin-typ_Ca-bd_CS"/>
</dbReference>
<dbReference type="Proteomes" id="UP000221860">
    <property type="component" value="Unassembled WGS sequence"/>
</dbReference>
<dbReference type="OrthoDB" id="7835834at2"/>
<dbReference type="PRINTS" id="PR00313">
    <property type="entry name" value="CABNDNGRPT"/>
</dbReference>
<evidence type="ECO:0008006" key="4">
    <source>
        <dbReference type="Google" id="ProtNLM"/>
    </source>
</evidence>
<dbReference type="InterPro" id="IPR019960">
    <property type="entry name" value="T1SS_VCA0849"/>
</dbReference>
<protein>
    <recommendedName>
        <fullName evidence="4">Peptidase M10 serralysin C-terminal domain-containing protein</fullName>
    </recommendedName>
</protein>
<accession>A0A2G1MJH8</accession>
<dbReference type="InterPro" id="IPR011049">
    <property type="entry name" value="Serralysin-like_metalloprot_C"/>
</dbReference>
<evidence type="ECO:0000313" key="3">
    <source>
        <dbReference type="Proteomes" id="UP000221860"/>
    </source>
</evidence>
<feature type="compositionally biased region" description="Basic and acidic residues" evidence="1">
    <location>
        <begin position="32"/>
        <end position="41"/>
    </location>
</feature>
<evidence type="ECO:0000256" key="1">
    <source>
        <dbReference type="SAM" id="MobiDB-lite"/>
    </source>
</evidence>
<dbReference type="GO" id="GO:0005509">
    <property type="term" value="F:calcium ion binding"/>
    <property type="evidence" value="ECO:0007669"/>
    <property type="project" value="InterPro"/>
</dbReference>
<proteinExistence type="predicted"/>
<dbReference type="Pfam" id="PF00353">
    <property type="entry name" value="HemolysinCabind"/>
    <property type="match status" value="1"/>
</dbReference>